<gene>
    <name evidence="4" type="ORF">IDSA_02980</name>
</gene>
<dbReference type="PANTHER" id="PTHR12818">
    <property type="entry name" value="TRNA (ADENINE(37)-N6)-METHYLTRANSFERASE"/>
    <property type="match status" value="1"/>
</dbReference>
<dbReference type="Proteomes" id="UP000054363">
    <property type="component" value="Unassembled WGS sequence"/>
</dbReference>
<organism evidence="4 5">
    <name type="scientific">Pseudidiomarina salinarum</name>
    <dbReference type="NCBI Taxonomy" id="435908"/>
    <lineage>
        <taxon>Bacteria</taxon>
        <taxon>Pseudomonadati</taxon>
        <taxon>Pseudomonadota</taxon>
        <taxon>Gammaproteobacteria</taxon>
        <taxon>Alteromonadales</taxon>
        <taxon>Idiomarinaceae</taxon>
        <taxon>Pseudidiomarina</taxon>
    </lineage>
</organism>
<dbReference type="EMBL" id="JPER01000001">
    <property type="protein sequence ID" value="KFZ31668.1"/>
    <property type="molecule type" value="Genomic_DNA"/>
</dbReference>
<evidence type="ECO:0000313" key="4">
    <source>
        <dbReference type="EMBL" id="KFZ31668.1"/>
    </source>
</evidence>
<dbReference type="InterPro" id="IPR040372">
    <property type="entry name" value="YaeB-like"/>
</dbReference>
<dbReference type="STRING" id="435908.IDSA_02980"/>
<dbReference type="GO" id="GO:0089715">
    <property type="term" value="F:tRNA (L-threonylcarbamoyladenosine(37)-C2) methyltransferase activity"/>
    <property type="evidence" value="ECO:0007669"/>
    <property type="project" value="TreeGrafter"/>
</dbReference>
<reference evidence="4 5" key="1">
    <citation type="submission" date="2014-06" db="EMBL/GenBank/DDBJ databases">
        <title>The draft genome sequence of Idiomarina salinarum ISL-52.</title>
        <authorList>
            <person name="Du J."/>
            <person name="Shao Z."/>
        </authorList>
    </citation>
    <scope>NUCLEOTIDE SEQUENCE [LARGE SCALE GENOMIC DNA]</scope>
    <source>
        <strain evidence="4 5">ISL-52</strain>
    </source>
</reference>
<comment type="caution">
    <text evidence="4">The sequence shown here is derived from an EMBL/GenBank/DDBJ whole genome shotgun (WGS) entry which is preliminary data.</text>
</comment>
<evidence type="ECO:0000259" key="3">
    <source>
        <dbReference type="PROSITE" id="PS51668"/>
    </source>
</evidence>
<keyword evidence="5" id="KW-1185">Reference proteome</keyword>
<dbReference type="AlphaFoldDB" id="A0A094L9Z0"/>
<dbReference type="PANTHER" id="PTHR12818:SF0">
    <property type="entry name" value="TRNA (ADENINE(37)-N6)-METHYLTRANSFERASE"/>
    <property type="match status" value="1"/>
</dbReference>
<evidence type="ECO:0000256" key="2">
    <source>
        <dbReference type="ARBA" id="ARBA00033753"/>
    </source>
</evidence>
<dbReference type="eggNOG" id="COG1720">
    <property type="taxonomic scope" value="Bacteria"/>
</dbReference>
<dbReference type="CDD" id="cd09281">
    <property type="entry name" value="UPF0066"/>
    <property type="match status" value="1"/>
</dbReference>
<dbReference type="OrthoDB" id="9804309at2"/>
<dbReference type="InterPro" id="IPR023370">
    <property type="entry name" value="TrmO-like_N"/>
</dbReference>
<dbReference type="RefSeq" id="WP_034774055.1">
    <property type="nucleotide sequence ID" value="NZ_JPER01000001.1"/>
</dbReference>
<protein>
    <recommendedName>
        <fullName evidence="3">TsaA-like domain-containing protein</fullName>
    </recommendedName>
</protein>
<dbReference type="InterPro" id="IPR036414">
    <property type="entry name" value="YaeB_N_sf"/>
</dbReference>
<evidence type="ECO:0000313" key="5">
    <source>
        <dbReference type="Proteomes" id="UP000054363"/>
    </source>
</evidence>
<dbReference type="PROSITE" id="PS01318">
    <property type="entry name" value="TSAA_1"/>
    <property type="match status" value="1"/>
</dbReference>
<dbReference type="NCBIfam" id="TIGR00104">
    <property type="entry name" value="tRNA_TsaA"/>
    <property type="match status" value="1"/>
</dbReference>
<dbReference type="Pfam" id="PF18389">
    <property type="entry name" value="TrmO_C"/>
    <property type="match status" value="1"/>
</dbReference>
<dbReference type="Pfam" id="PF01980">
    <property type="entry name" value="TrmO_N"/>
    <property type="match status" value="1"/>
</dbReference>
<feature type="domain" description="TsaA-like" evidence="3">
    <location>
        <begin position="5"/>
        <end position="146"/>
    </location>
</feature>
<dbReference type="InterPro" id="IPR023368">
    <property type="entry name" value="UPF0066_cons_site"/>
</dbReference>
<dbReference type="Gene3D" id="2.40.30.70">
    <property type="entry name" value="YaeB-like"/>
    <property type="match status" value="1"/>
</dbReference>
<comment type="similarity">
    <text evidence="2">Belongs to the tRNA methyltransferase O family.</text>
</comment>
<dbReference type="PROSITE" id="PS51668">
    <property type="entry name" value="TSAA_2"/>
    <property type="match status" value="1"/>
</dbReference>
<dbReference type="InterPro" id="IPR041369">
    <property type="entry name" value="TrmO_C"/>
</dbReference>
<name>A0A094L9Z0_9GAMM</name>
<dbReference type="SUPFAM" id="SSF118196">
    <property type="entry name" value="YaeB-like"/>
    <property type="match status" value="1"/>
</dbReference>
<proteinExistence type="inferred from homology"/>
<keyword evidence="1" id="KW-0949">S-adenosyl-L-methionine</keyword>
<accession>A0A094L9Z0</accession>
<sequence length="235" mass="26158">MQHQLDIIGYVKSPYRQKFAVPRQPGLVNAATSQIILNEAYSHPDCVRGLTDFSHIWVLFLFHETLAGGWKPLVRPPRLGGNERKGVFATRSTFRPNAIGMSAVQLTDVTHQDGRSRIEVVGADWVDGTPIIDIKPYLTYADSHPQAISGFAGDKPAAGFTTCFSPVAEQQLAALQTEYPGLADFIAQVLQQDPRPAYKQNTQQDKVYGMSLYDLNIKWQVINSENHVISISKDF</sequence>
<dbReference type="Gene3D" id="3.30.2310.10">
    <property type="entry name" value="YaeB-like"/>
    <property type="match status" value="1"/>
</dbReference>
<dbReference type="InterPro" id="IPR036413">
    <property type="entry name" value="YaeB-like_sf"/>
</dbReference>
<evidence type="ECO:0000256" key="1">
    <source>
        <dbReference type="ARBA" id="ARBA00022691"/>
    </source>
</evidence>